<dbReference type="EMBL" id="DWXO01000093">
    <property type="protein sequence ID" value="HJB81286.1"/>
    <property type="molecule type" value="Genomic_DNA"/>
</dbReference>
<evidence type="ECO:0000256" key="14">
    <source>
        <dbReference type="PIRSR" id="PIRSR606262-3"/>
    </source>
</evidence>
<feature type="binding site" evidence="14">
    <location>
        <position position="53"/>
    </location>
    <ligand>
        <name>Zn(2+)</name>
        <dbReference type="ChEBI" id="CHEBI:29105"/>
        <note>catalytic</note>
    </ligand>
</feature>
<accession>A0A9D2MP48</accession>
<feature type="binding site" evidence="14">
    <location>
        <position position="87"/>
    </location>
    <ligand>
        <name>Zn(2+)</name>
        <dbReference type="ChEBI" id="CHEBI:29105"/>
        <note>catalytic</note>
    </ligand>
</feature>
<comment type="similarity">
    <text evidence="3 15">Belongs to the cytidine and deoxycytidylate deaminase family.</text>
</comment>
<name>A0A9D2MP48_9FIRM</name>
<evidence type="ECO:0000256" key="13">
    <source>
        <dbReference type="PIRSR" id="PIRSR606262-2"/>
    </source>
</evidence>
<comment type="caution">
    <text evidence="17">The sequence shown here is derived from an EMBL/GenBank/DDBJ whole genome shotgun (WGS) entry which is preliminary data.</text>
</comment>
<gene>
    <name evidence="17" type="primary">cdd</name>
    <name evidence="17" type="ORF">H9712_09880</name>
</gene>
<comment type="function">
    <text evidence="2 15">This enzyme scavenges exogenous and endogenous cytidine and 2'-deoxycytidine for UMP synthesis.</text>
</comment>
<dbReference type="EC" id="3.5.4.5" evidence="4 15"/>
<evidence type="ECO:0000256" key="11">
    <source>
        <dbReference type="ARBA" id="ARBA00049558"/>
    </source>
</evidence>
<evidence type="ECO:0000313" key="17">
    <source>
        <dbReference type="EMBL" id="HJB81286.1"/>
    </source>
</evidence>
<dbReference type="PROSITE" id="PS00903">
    <property type="entry name" value="CYT_DCMP_DEAMINASES_1"/>
    <property type="match status" value="1"/>
</dbReference>
<dbReference type="GO" id="GO:0004126">
    <property type="term" value="F:cytidine deaminase activity"/>
    <property type="evidence" value="ECO:0007669"/>
    <property type="project" value="UniProtKB-UniRule"/>
</dbReference>
<dbReference type="NCBIfam" id="NF004064">
    <property type="entry name" value="PRK05578.1"/>
    <property type="match status" value="1"/>
</dbReference>
<evidence type="ECO:0000256" key="7">
    <source>
        <dbReference type="ARBA" id="ARBA00022801"/>
    </source>
</evidence>
<proteinExistence type="inferred from homology"/>
<dbReference type="GO" id="GO:0072527">
    <property type="term" value="P:pyrimidine-containing compound metabolic process"/>
    <property type="evidence" value="ECO:0007669"/>
    <property type="project" value="UniProtKB-ARBA"/>
</dbReference>
<reference evidence="17" key="2">
    <citation type="submission" date="2021-04" db="EMBL/GenBank/DDBJ databases">
        <authorList>
            <person name="Gilroy R."/>
        </authorList>
    </citation>
    <scope>NUCLEOTIDE SEQUENCE</scope>
    <source>
        <strain evidence="17">CHK192-8294</strain>
    </source>
</reference>
<evidence type="ECO:0000256" key="9">
    <source>
        <dbReference type="ARBA" id="ARBA00032005"/>
    </source>
</evidence>
<sequence length="131" mass="14387">MTDRELVDLAFTMLERSYVPYSHFPVGAALLCADGTVFTGCNVENAAYGSTICAERTALVKAVSEGHRDDFVRLAVVGNSIDYCWPCGACRQMLYEFAPDLTVLVGRSDRDFVRLPLHELLPHGFGPKSLA</sequence>
<dbReference type="PANTHER" id="PTHR11644">
    <property type="entry name" value="CYTIDINE DEAMINASE"/>
    <property type="match status" value="1"/>
</dbReference>
<dbReference type="InterPro" id="IPR002125">
    <property type="entry name" value="CMP_dCMP_dom"/>
</dbReference>
<keyword evidence="7 15" id="KW-0378">Hydrolase</keyword>
<dbReference type="SUPFAM" id="SSF53927">
    <property type="entry name" value="Cytidine deaminase-like"/>
    <property type="match status" value="1"/>
</dbReference>
<dbReference type="AlphaFoldDB" id="A0A9D2MP48"/>
<evidence type="ECO:0000256" key="5">
    <source>
        <dbReference type="ARBA" id="ARBA00018266"/>
    </source>
</evidence>
<dbReference type="Gene3D" id="3.40.140.10">
    <property type="entry name" value="Cytidine Deaminase, domain 2"/>
    <property type="match status" value="1"/>
</dbReference>
<dbReference type="InterPro" id="IPR016192">
    <property type="entry name" value="APOBEC/CMP_deaminase_Zn-bd"/>
</dbReference>
<dbReference type="GO" id="GO:0042802">
    <property type="term" value="F:identical protein binding"/>
    <property type="evidence" value="ECO:0007669"/>
    <property type="project" value="UniProtKB-ARBA"/>
</dbReference>
<evidence type="ECO:0000256" key="4">
    <source>
        <dbReference type="ARBA" id="ARBA00012783"/>
    </source>
</evidence>
<dbReference type="GO" id="GO:0005829">
    <property type="term" value="C:cytosol"/>
    <property type="evidence" value="ECO:0007669"/>
    <property type="project" value="TreeGrafter"/>
</dbReference>
<feature type="binding site" evidence="14">
    <location>
        <position position="90"/>
    </location>
    <ligand>
        <name>Zn(2+)</name>
        <dbReference type="ChEBI" id="CHEBI:29105"/>
        <note>catalytic</note>
    </ligand>
</feature>
<evidence type="ECO:0000256" key="6">
    <source>
        <dbReference type="ARBA" id="ARBA00022723"/>
    </source>
</evidence>
<evidence type="ECO:0000259" key="16">
    <source>
        <dbReference type="PROSITE" id="PS51747"/>
    </source>
</evidence>
<feature type="domain" description="CMP/dCMP-type deaminase" evidence="16">
    <location>
        <begin position="1"/>
        <end position="128"/>
    </location>
</feature>
<dbReference type="Pfam" id="PF00383">
    <property type="entry name" value="dCMP_cyt_deam_1"/>
    <property type="match status" value="1"/>
</dbReference>
<feature type="active site" description="Proton donor" evidence="12">
    <location>
        <position position="55"/>
    </location>
</feature>
<evidence type="ECO:0000256" key="15">
    <source>
        <dbReference type="RuleBase" id="RU364006"/>
    </source>
</evidence>
<protein>
    <recommendedName>
        <fullName evidence="5 15">Cytidine deaminase</fullName>
        <ecNumber evidence="4 15">3.5.4.5</ecNumber>
    </recommendedName>
    <alternativeName>
        <fullName evidence="9 15">Cytidine aminohydrolase</fullName>
    </alternativeName>
</protein>
<evidence type="ECO:0000256" key="10">
    <source>
        <dbReference type="ARBA" id="ARBA00049252"/>
    </source>
</evidence>
<dbReference type="InterPro" id="IPR016193">
    <property type="entry name" value="Cytidine_deaminase-like"/>
</dbReference>
<comment type="cofactor">
    <cofactor evidence="1 14 15">
        <name>Zn(2+)</name>
        <dbReference type="ChEBI" id="CHEBI:29105"/>
    </cofactor>
</comment>
<evidence type="ECO:0000256" key="12">
    <source>
        <dbReference type="PIRSR" id="PIRSR606262-1"/>
    </source>
</evidence>
<comment type="catalytic activity">
    <reaction evidence="11 15">
        <text>cytidine + H2O + H(+) = uridine + NH4(+)</text>
        <dbReference type="Rhea" id="RHEA:16069"/>
        <dbReference type="ChEBI" id="CHEBI:15377"/>
        <dbReference type="ChEBI" id="CHEBI:15378"/>
        <dbReference type="ChEBI" id="CHEBI:16704"/>
        <dbReference type="ChEBI" id="CHEBI:17562"/>
        <dbReference type="ChEBI" id="CHEBI:28938"/>
        <dbReference type="EC" id="3.5.4.5"/>
    </reaction>
</comment>
<dbReference type="InterPro" id="IPR050202">
    <property type="entry name" value="Cyt/Deoxycyt_deaminase"/>
</dbReference>
<comment type="catalytic activity">
    <reaction evidence="10 15">
        <text>2'-deoxycytidine + H2O + H(+) = 2'-deoxyuridine + NH4(+)</text>
        <dbReference type="Rhea" id="RHEA:13433"/>
        <dbReference type="ChEBI" id="CHEBI:15377"/>
        <dbReference type="ChEBI" id="CHEBI:15378"/>
        <dbReference type="ChEBI" id="CHEBI:15698"/>
        <dbReference type="ChEBI" id="CHEBI:16450"/>
        <dbReference type="ChEBI" id="CHEBI:28938"/>
        <dbReference type="EC" id="3.5.4.5"/>
    </reaction>
</comment>
<dbReference type="FunFam" id="3.40.140.10:FF:000008">
    <property type="entry name" value="Cytidine deaminase"/>
    <property type="match status" value="1"/>
</dbReference>
<reference evidence="17" key="1">
    <citation type="journal article" date="2021" name="PeerJ">
        <title>Extensive microbial diversity within the chicken gut microbiome revealed by metagenomics and culture.</title>
        <authorList>
            <person name="Gilroy R."/>
            <person name="Ravi A."/>
            <person name="Getino M."/>
            <person name="Pursley I."/>
            <person name="Horton D.L."/>
            <person name="Alikhan N.F."/>
            <person name="Baker D."/>
            <person name="Gharbi K."/>
            <person name="Hall N."/>
            <person name="Watson M."/>
            <person name="Adriaenssens E.M."/>
            <person name="Foster-Nyarko E."/>
            <person name="Jarju S."/>
            <person name="Secka A."/>
            <person name="Antonio M."/>
            <person name="Oren A."/>
            <person name="Chaudhuri R.R."/>
            <person name="La Ragione R."/>
            <person name="Hildebrand F."/>
            <person name="Pallen M.J."/>
        </authorList>
    </citation>
    <scope>NUCLEOTIDE SEQUENCE</scope>
    <source>
        <strain evidence="17">CHK192-8294</strain>
    </source>
</reference>
<dbReference type="NCBIfam" id="TIGR01354">
    <property type="entry name" value="cyt_deam_tetra"/>
    <property type="match status" value="1"/>
</dbReference>
<evidence type="ECO:0000256" key="8">
    <source>
        <dbReference type="ARBA" id="ARBA00022833"/>
    </source>
</evidence>
<keyword evidence="8 14" id="KW-0862">Zinc</keyword>
<evidence type="ECO:0000256" key="1">
    <source>
        <dbReference type="ARBA" id="ARBA00001947"/>
    </source>
</evidence>
<evidence type="ECO:0000313" key="18">
    <source>
        <dbReference type="Proteomes" id="UP000823921"/>
    </source>
</evidence>
<dbReference type="GO" id="GO:0008270">
    <property type="term" value="F:zinc ion binding"/>
    <property type="evidence" value="ECO:0007669"/>
    <property type="project" value="UniProtKB-UniRule"/>
</dbReference>
<dbReference type="InterPro" id="IPR006262">
    <property type="entry name" value="Cyt_deam_tetra"/>
</dbReference>
<feature type="binding site" evidence="13">
    <location>
        <begin position="42"/>
        <end position="48"/>
    </location>
    <ligand>
        <name>substrate</name>
    </ligand>
</feature>
<evidence type="ECO:0000256" key="3">
    <source>
        <dbReference type="ARBA" id="ARBA00006576"/>
    </source>
</evidence>
<evidence type="ECO:0000256" key="2">
    <source>
        <dbReference type="ARBA" id="ARBA00003949"/>
    </source>
</evidence>
<dbReference type="Proteomes" id="UP000823921">
    <property type="component" value="Unassembled WGS sequence"/>
</dbReference>
<keyword evidence="6 14" id="KW-0479">Metal-binding</keyword>
<dbReference type="GO" id="GO:0055086">
    <property type="term" value="P:nucleobase-containing small molecule metabolic process"/>
    <property type="evidence" value="ECO:0007669"/>
    <property type="project" value="UniProtKB-ARBA"/>
</dbReference>
<dbReference type="CDD" id="cd01283">
    <property type="entry name" value="cytidine_deaminase"/>
    <property type="match status" value="1"/>
</dbReference>
<dbReference type="PROSITE" id="PS51747">
    <property type="entry name" value="CYT_DCMP_DEAMINASES_2"/>
    <property type="match status" value="1"/>
</dbReference>
<dbReference type="PANTHER" id="PTHR11644:SF2">
    <property type="entry name" value="CYTIDINE DEAMINASE"/>
    <property type="match status" value="1"/>
</dbReference>
<organism evidence="17 18">
    <name type="scientific">Candidatus Flavonifractor intestinigallinarum</name>
    <dbReference type="NCBI Taxonomy" id="2838586"/>
    <lineage>
        <taxon>Bacteria</taxon>
        <taxon>Bacillati</taxon>
        <taxon>Bacillota</taxon>
        <taxon>Clostridia</taxon>
        <taxon>Eubacteriales</taxon>
        <taxon>Oscillospiraceae</taxon>
        <taxon>Flavonifractor</taxon>
    </lineage>
</organism>